<dbReference type="MGI" id="MGI:5596028">
    <property type="gene designation" value="Pvrig"/>
</dbReference>
<dbReference type="OrthoDB" id="9666214at2759"/>
<dbReference type="GlyGen" id="A0A1B0GS01">
    <property type="glycosylation" value="1 site"/>
</dbReference>
<dbReference type="Antibodypedia" id="30659">
    <property type="antibodies" value="207 antibodies from 26 providers"/>
</dbReference>
<dbReference type="PANTHER" id="PTHR39220:SF1">
    <property type="entry name" value="TRANSMEMBRANE PROTEIN PVRIG"/>
    <property type="match status" value="1"/>
</dbReference>
<dbReference type="GeneTree" id="ENSGT00390000017799"/>
<evidence type="ECO:0000313" key="4">
    <source>
        <dbReference type="Ensembl" id="ENSMUSP00000147735.2"/>
    </source>
</evidence>
<dbReference type="GO" id="GO:0019902">
    <property type="term" value="F:phosphatase binding"/>
    <property type="evidence" value="ECO:0000266"/>
    <property type="project" value="GO_Central"/>
</dbReference>
<dbReference type="Bgee" id="ENSMUSG00000109713">
    <property type="expression patterns" value="Expressed in embryonic cell in blastocyst and 16 other cell types or tissues"/>
</dbReference>
<keyword evidence="1" id="KW-1133">Transmembrane helix</keyword>
<gene>
    <name evidence="4 5" type="primary">Pvrig</name>
</gene>
<dbReference type="GO" id="GO:0005886">
    <property type="term" value="C:plasma membrane"/>
    <property type="evidence" value="ECO:0000266"/>
    <property type="project" value="GO_Central"/>
</dbReference>
<organism evidence="4 6">
    <name type="scientific">Mus musculus</name>
    <name type="common">Mouse</name>
    <dbReference type="NCBI Taxonomy" id="10090"/>
    <lineage>
        <taxon>Eukaryota</taxon>
        <taxon>Metazoa</taxon>
        <taxon>Chordata</taxon>
        <taxon>Craniata</taxon>
        <taxon>Vertebrata</taxon>
        <taxon>Euteleostomi</taxon>
        <taxon>Mammalia</taxon>
        <taxon>Eutheria</taxon>
        <taxon>Euarchontoglires</taxon>
        <taxon>Glires</taxon>
        <taxon>Rodentia</taxon>
        <taxon>Myomorpha</taxon>
        <taxon>Muroidea</taxon>
        <taxon>Muridae</taxon>
        <taxon>Murinae</taxon>
        <taxon>Mus</taxon>
        <taxon>Mus</taxon>
    </lineage>
</organism>
<evidence type="ECO:0000256" key="1">
    <source>
        <dbReference type="SAM" id="Phobius"/>
    </source>
</evidence>
<dbReference type="PhosphoSitePlus" id="A0A1B0GS01"/>
<accession>A0A1B0GS01</accession>
<feature type="signal peptide" evidence="2">
    <location>
        <begin position="1"/>
        <end position="34"/>
    </location>
</feature>
<dbReference type="GO" id="GO:0050860">
    <property type="term" value="P:negative regulation of T cell receptor signaling pathway"/>
    <property type="evidence" value="ECO:0000266"/>
    <property type="project" value="GO_Central"/>
</dbReference>
<proteinExistence type="predicted"/>
<evidence type="ECO:0000256" key="2">
    <source>
        <dbReference type="SAM" id="SignalP"/>
    </source>
</evidence>
<dbReference type="InterPro" id="IPR034452">
    <property type="entry name" value="TM_PVRIG"/>
</dbReference>
<dbReference type="Pfam" id="PF25456">
    <property type="entry name" value="Ig_PVRIG"/>
    <property type="match status" value="1"/>
</dbReference>
<reference evidence="4" key="4">
    <citation type="submission" date="2025-09" db="UniProtKB">
        <authorList>
            <consortium name="Ensembl"/>
        </authorList>
    </citation>
    <scope>IDENTIFICATION</scope>
    <source>
        <strain evidence="4">C57BL/6J</strain>
    </source>
</reference>
<evidence type="ECO:0000313" key="5">
    <source>
        <dbReference type="MGI" id="MGI:5596028"/>
    </source>
</evidence>
<dbReference type="InterPro" id="IPR057367">
    <property type="entry name" value="Ig_PVRIG"/>
</dbReference>
<feature type="transmembrane region" description="Helical" evidence="1">
    <location>
        <begin position="166"/>
        <end position="188"/>
    </location>
</feature>
<dbReference type="ProteomicsDB" id="367505"/>
<dbReference type="AlphaFoldDB" id="A0A1B0GS01"/>
<reference evidence="4 6" key="2">
    <citation type="journal article" date="2011" name="PLoS Biol.">
        <title>Modernizing reference genome assemblies.</title>
        <authorList>
            <person name="Church D.M."/>
            <person name="Schneider V.A."/>
            <person name="Graves T."/>
            <person name="Auger K."/>
            <person name="Cunningham F."/>
            <person name="Bouk N."/>
            <person name="Chen H.C."/>
            <person name="Agarwala R."/>
            <person name="McLaren W.M."/>
            <person name="Ritchie G.R."/>
            <person name="Albracht D."/>
            <person name="Kremitzki M."/>
            <person name="Rock S."/>
            <person name="Kotkiewicz H."/>
            <person name="Kremitzki C."/>
            <person name="Wollam A."/>
            <person name="Trani L."/>
            <person name="Fulton L."/>
            <person name="Fulton R."/>
            <person name="Matthews L."/>
            <person name="Whitehead S."/>
            <person name="Chow W."/>
            <person name="Torrance J."/>
            <person name="Dunn M."/>
            <person name="Harden G."/>
            <person name="Threadgold G."/>
            <person name="Wood J."/>
            <person name="Collins J."/>
            <person name="Heath P."/>
            <person name="Griffiths G."/>
            <person name="Pelan S."/>
            <person name="Grafham D."/>
            <person name="Eichler E.E."/>
            <person name="Weinstock G."/>
            <person name="Mardis E.R."/>
            <person name="Wilson R.K."/>
            <person name="Howe K."/>
            <person name="Flicek P."/>
            <person name="Hubbard T."/>
        </authorList>
    </citation>
    <scope>NUCLEOTIDE SEQUENCE [LARGE SCALE GENOMIC DNA]</scope>
    <source>
        <strain evidence="4 6">C57BL/6J</strain>
    </source>
</reference>
<dbReference type="AGR" id="MGI:5596028"/>
<dbReference type="Ensembl" id="ENSMUST00000211088.2">
    <property type="protein sequence ID" value="ENSMUSP00000147735.2"/>
    <property type="gene ID" value="ENSMUSG00000109713.2"/>
</dbReference>
<dbReference type="OMA" id="GTQQWAP"/>
<dbReference type="InParanoid" id="A0A1B0GS01"/>
<dbReference type="GO" id="GO:0038023">
    <property type="term" value="F:signaling receptor activity"/>
    <property type="evidence" value="ECO:0000266"/>
    <property type="project" value="GO_Central"/>
</dbReference>
<dbReference type="RNAct" id="A0A1B0GS01">
    <property type="molecule type" value="protein"/>
</dbReference>
<name>A0A1B0GS01_MOUSE</name>
<feature type="domain" description="Transmembrane protein PVRIG immunoglobulin-like" evidence="3">
    <location>
        <begin position="36"/>
        <end position="149"/>
    </location>
</feature>
<reference evidence="4" key="3">
    <citation type="submission" date="2025-08" db="UniProtKB">
        <authorList>
            <consortium name="Ensembl"/>
        </authorList>
    </citation>
    <scope>IDENTIFICATION</scope>
    <source>
        <strain evidence="4">C57BL/6J</strain>
    </source>
</reference>
<sequence>MRTGNTQAAHATNMGQMQTLVLFSTLLTLCVSEASPEVWVQVQMEATNLSSFSVHCGVLGYSLISLVTVSCEGFVDAGRTKLAVLHPEFGTQQWAPARQAHWETPNSVSVTLTMGQSKARSSLANTTFCCEFVTFPHGSRVACRDLHRSDPGLSAPTPALNLQADLVRILGTSGVFLFGFIFILCLRWQQRHWCLSKSQPSLTSTQAQVETQPPHLASTHSSFISMENGLYALA</sequence>
<dbReference type="Proteomes" id="UP000000589">
    <property type="component" value="Chromosome 5"/>
</dbReference>
<keyword evidence="1" id="KW-0812">Transmembrane</keyword>
<reference evidence="4 6" key="1">
    <citation type="journal article" date="2009" name="PLoS Biol.">
        <title>Lineage-specific biology revealed by a finished genome assembly of the mouse.</title>
        <authorList>
            <consortium name="Mouse Genome Sequencing Consortium"/>
            <person name="Church D.M."/>
            <person name="Goodstadt L."/>
            <person name="Hillier L.W."/>
            <person name="Zody M.C."/>
            <person name="Goldstein S."/>
            <person name="She X."/>
            <person name="Bult C.J."/>
            <person name="Agarwala R."/>
            <person name="Cherry J.L."/>
            <person name="DiCuccio M."/>
            <person name="Hlavina W."/>
            <person name="Kapustin Y."/>
            <person name="Meric P."/>
            <person name="Maglott D."/>
            <person name="Birtle Z."/>
            <person name="Marques A.C."/>
            <person name="Graves T."/>
            <person name="Zhou S."/>
            <person name="Teague B."/>
            <person name="Potamousis K."/>
            <person name="Churas C."/>
            <person name="Place M."/>
            <person name="Herschleb J."/>
            <person name="Runnheim R."/>
            <person name="Forrest D."/>
            <person name="Amos-Landgraf J."/>
            <person name="Schwartz D.C."/>
            <person name="Cheng Z."/>
            <person name="Lindblad-Toh K."/>
            <person name="Eichler E.E."/>
            <person name="Ponting C.P."/>
        </authorList>
    </citation>
    <scope>NUCLEOTIDE SEQUENCE [LARGE SCALE GENOMIC DNA]</scope>
    <source>
        <strain evidence="4 6">C57BL/6J</strain>
    </source>
</reference>
<dbReference type="FunCoup" id="A0A1B0GS01">
    <property type="interactions" value="437"/>
</dbReference>
<keyword evidence="6" id="KW-1185">Reference proteome</keyword>
<protein>
    <submittedName>
        <fullName evidence="4">Poliovirus receptor related immunoglobulin domain containing</fullName>
    </submittedName>
</protein>
<dbReference type="SMR" id="A0A1B0GS01"/>
<dbReference type="STRING" id="10090.ENSMUSP00000147735"/>
<evidence type="ECO:0000259" key="3">
    <source>
        <dbReference type="Pfam" id="PF25456"/>
    </source>
</evidence>
<feature type="chain" id="PRO_5008408567" evidence="2">
    <location>
        <begin position="35"/>
        <end position="234"/>
    </location>
</feature>
<dbReference type="PANTHER" id="PTHR39220">
    <property type="entry name" value="TRANSMEMBRANE PROTEIN PVRIG"/>
    <property type="match status" value="1"/>
</dbReference>
<keyword evidence="1" id="KW-0472">Membrane</keyword>
<evidence type="ECO:0000313" key="6">
    <source>
        <dbReference type="Proteomes" id="UP000000589"/>
    </source>
</evidence>
<keyword evidence="2" id="KW-0732">Signal</keyword>
<dbReference type="VEuPathDB" id="HostDB:ENSMUSG00000109713"/>